<keyword evidence="4" id="KW-1185">Reference proteome</keyword>
<gene>
    <name evidence="3" type="ORF">D3M95_07235</name>
</gene>
<dbReference type="RefSeq" id="WP_119664884.1">
    <property type="nucleotide sequence ID" value="NZ_DYWY01000041.1"/>
</dbReference>
<feature type="compositionally biased region" description="Basic and acidic residues" evidence="1">
    <location>
        <begin position="87"/>
        <end position="98"/>
    </location>
</feature>
<feature type="compositionally biased region" description="Low complexity" evidence="1">
    <location>
        <begin position="65"/>
        <end position="80"/>
    </location>
</feature>
<evidence type="ECO:0000313" key="3">
    <source>
        <dbReference type="EMBL" id="RIX34664.1"/>
    </source>
</evidence>
<dbReference type="EMBL" id="QXJK01000006">
    <property type="protein sequence ID" value="RIX34664.1"/>
    <property type="molecule type" value="Genomic_DNA"/>
</dbReference>
<comment type="caution">
    <text evidence="3">The sequence shown here is derived from an EMBL/GenBank/DDBJ whole genome shotgun (WGS) entry which is preliminary data.</text>
</comment>
<protein>
    <submittedName>
        <fullName evidence="3">Uncharacterized protein</fullName>
    </submittedName>
</protein>
<name>A0A418Q6S7_9CORY</name>
<organism evidence="3 4">
    <name type="scientific">Corynebacterium falsenii</name>
    <dbReference type="NCBI Taxonomy" id="108486"/>
    <lineage>
        <taxon>Bacteria</taxon>
        <taxon>Bacillati</taxon>
        <taxon>Actinomycetota</taxon>
        <taxon>Actinomycetes</taxon>
        <taxon>Mycobacteriales</taxon>
        <taxon>Corynebacteriaceae</taxon>
        <taxon>Corynebacterium</taxon>
    </lineage>
</organism>
<reference evidence="3 4" key="1">
    <citation type="submission" date="2018-09" db="EMBL/GenBank/DDBJ databases">
        <title>Optimization and identification of Corynebacterium falsenii FN1-14 from fish paste.</title>
        <authorList>
            <person name="Daroonpunt R."/>
            <person name="Tanasupawat S."/>
        </authorList>
    </citation>
    <scope>NUCLEOTIDE SEQUENCE [LARGE SCALE GENOMIC DNA]</scope>
    <source>
        <strain evidence="3 4">FN1-14</strain>
    </source>
</reference>
<dbReference type="STRING" id="1451189.CFAL_03460"/>
<accession>A0A418Q6S7</accession>
<keyword evidence="2" id="KW-1133">Transmembrane helix</keyword>
<keyword evidence="2" id="KW-0472">Membrane</keyword>
<evidence type="ECO:0000256" key="2">
    <source>
        <dbReference type="SAM" id="Phobius"/>
    </source>
</evidence>
<feature type="compositionally biased region" description="Polar residues" evidence="1">
    <location>
        <begin position="55"/>
        <end position="64"/>
    </location>
</feature>
<proteinExistence type="predicted"/>
<dbReference type="OrthoDB" id="4428023at2"/>
<evidence type="ECO:0000256" key="1">
    <source>
        <dbReference type="SAM" id="MobiDB-lite"/>
    </source>
</evidence>
<feature type="transmembrane region" description="Helical" evidence="2">
    <location>
        <begin position="16"/>
        <end position="37"/>
    </location>
</feature>
<evidence type="ECO:0000313" key="4">
    <source>
        <dbReference type="Proteomes" id="UP000285278"/>
    </source>
</evidence>
<sequence length="98" mass="10288">MIDSIVNAPVWVQTPVVLIVLLAVCSVVAYGLQFLLFTIAPSTAEEREAFGISSDGPTATLQAFSTDDPANPADPASDTAEAPADNDADHPEEESRSE</sequence>
<dbReference type="Proteomes" id="UP000285278">
    <property type="component" value="Unassembled WGS sequence"/>
</dbReference>
<feature type="region of interest" description="Disordered" evidence="1">
    <location>
        <begin position="53"/>
        <end position="98"/>
    </location>
</feature>
<dbReference type="AlphaFoldDB" id="A0A418Q6S7"/>
<keyword evidence="2" id="KW-0812">Transmembrane</keyword>